<accession>A0A9N9S1Z7</accession>
<dbReference type="InterPro" id="IPR029071">
    <property type="entry name" value="Ubiquitin-like_domsf"/>
</dbReference>
<dbReference type="InterPro" id="IPR050158">
    <property type="entry name" value="Ubiquitin_ubiquitin-like"/>
</dbReference>
<keyword evidence="4" id="KW-1185">Reference proteome</keyword>
<dbReference type="AlphaFoldDB" id="A0A9N9S1Z7"/>
<organism evidence="3 4">
    <name type="scientific">Chironomus riparius</name>
    <dbReference type="NCBI Taxonomy" id="315576"/>
    <lineage>
        <taxon>Eukaryota</taxon>
        <taxon>Metazoa</taxon>
        <taxon>Ecdysozoa</taxon>
        <taxon>Arthropoda</taxon>
        <taxon>Hexapoda</taxon>
        <taxon>Insecta</taxon>
        <taxon>Pterygota</taxon>
        <taxon>Neoptera</taxon>
        <taxon>Endopterygota</taxon>
        <taxon>Diptera</taxon>
        <taxon>Nematocera</taxon>
        <taxon>Chironomoidea</taxon>
        <taxon>Chironomidae</taxon>
        <taxon>Chironominae</taxon>
        <taxon>Chironomus</taxon>
    </lineage>
</organism>
<feature type="signal peptide" evidence="1">
    <location>
        <begin position="1"/>
        <end position="18"/>
    </location>
</feature>
<dbReference type="EMBL" id="OU895879">
    <property type="protein sequence ID" value="CAG9809793.1"/>
    <property type="molecule type" value="Genomic_DNA"/>
</dbReference>
<protein>
    <recommendedName>
        <fullName evidence="2">Ubiquitin-like domain-containing protein</fullName>
    </recommendedName>
</protein>
<evidence type="ECO:0000313" key="4">
    <source>
        <dbReference type="Proteomes" id="UP001153620"/>
    </source>
</evidence>
<name>A0A9N9S1Z7_9DIPT</name>
<evidence type="ECO:0000256" key="1">
    <source>
        <dbReference type="SAM" id="SignalP"/>
    </source>
</evidence>
<keyword evidence="1" id="KW-0732">Signal</keyword>
<reference evidence="3" key="1">
    <citation type="submission" date="2022-01" db="EMBL/GenBank/DDBJ databases">
        <authorList>
            <person name="King R."/>
        </authorList>
    </citation>
    <scope>NUCLEOTIDE SEQUENCE</scope>
</reference>
<dbReference type="Pfam" id="PF00240">
    <property type="entry name" value="ubiquitin"/>
    <property type="match status" value="1"/>
</dbReference>
<reference evidence="3" key="2">
    <citation type="submission" date="2022-10" db="EMBL/GenBank/DDBJ databases">
        <authorList>
            <consortium name="ENA_rothamsted_submissions"/>
            <consortium name="culmorum"/>
            <person name="King R."/>
        </authorList>
    </citation>
    <scope>NUCLEOTIDE SEQUENCE</scope>
</reference>
<dbReference type="PROSITE" id="PS50053">
    <property type="entry name" value="UBIQUITIN_2"/>
    <property type="match status" value="1"/>
</dbReference>
<gene>
    <name evidence="3" type="ORF">CHIRRI_LOCUS12613</name>
</gene>
<dbReference type="PANTHER" id="PTHR10666">
    <property type="entry name" value="UBIQUITIN"/>
    <property type="match status" value="1"/>
</dbReference>
<feature type="chain" id="PRO_5040410314" description="Ubiquitin-like domain-containing protein" evidence="1">
    <location>
        <begin position="19"/>
        <end position="98"/>
    </location>
</feature>
<dbReference type="Proteomes" id="UP001153620">
    <property type="component" value="Chromosome 3"/>
</dbReference>
<sequence>MRLSTFLAISMIIAATFEDIICVGMPIRVRSIFGVTTIDVDSSDTIYNVKSKIYNKEGFPADQQHLMFNGNKLEDSRTLEDYNIQEGSQLELAIRLTQ</sequence>
<proteinExistence type="predicted"/>
<evidence type="ECO:0000259" key="2">
    <source>
        <dbReference type="PROSITE" id="PS50053"/>
    </source>
</evidence>
<evidence type="ECO:0000313" key="3">
    <source>
        <dbReference type="EMBL" id="CAG9809793.1"/>
    </source>
</evidence>
<dbReference type="InterPro" id="IPR019956">
    <property type="entry name" value="Ubiquitin_dom"/>
</dbReference>
<dbReference type="PRINTS" id="PR00348">
    <property type="entry name" value="UBIQUITIN"/>
</dbReference>
<dbReference type="SUPFAM" id="SSF54236">
    <property type="entry name" value="Ubiquitin-like"/>
    <property type="match status" value="1"/>
</dbReference>
<dbReference type="InterPro" id="IPR000626">
    <property type="entry name" value="Ubiquitin-like_dom"/>
</dbReference>
<dbReference type="SMART" id="SM00213">
    <property type="entry name" value="UBQ"/>
    <property type="match status" value="1"/>
</dbReference>
<dbReference type="OrthoDB" id="756206at2759"/>
<dbReference type="Gene3D" id="3.10.20.90">
    <property type="entry name" value="Phosphatidylinositol 3-kinase Catalytic Subunit, Chain A, domain 1"/>
    <property type="match status" value="1"/>
</dbReference>
<feature type="domain" description="Ubiquitin-like" evidence="2">
    <location>
        <begin position="25"/>
        <end position="98"/>
    </location>
</feature>